<dbReference type="Pfam" id="PF00753">
    <property type="entry name" value="Lactamase_B"/>
    <property type="match status" value="1"/>
</dbReference>
<dbReference type="Proteomes" id="UP001218412">
    <property type="component" value="Chromosome"/>
</dbReference>
<proteinExistence type="predicted"/>
<dbReference type="Gene3D" id="3.60.15.10">
    <property type="entry name" value="Ribonuclease Z/Hydroxyacylglutathione hydrolase-like"/>
    <property type="match status" value="1"/>
</dbReference>
<dbReference type="InterPro" id="IPR051682">
    <property type="entry name" value="Mito_Persulfide_Diox"/>
</dbReference>
<protein>
    <submittedName>
        <fullName evidence="3">MBL fold metallo-hydrolase</fullName>
    </submittedName>
</protein>
<dbReference type="InterPro" id="IPR036866">
    <property type="entry name" value="RibonucZ/Hydroxyglut_hydro"/>
</dbReference>
<evidence type="ECO:0000313" key="4">
    <source>
        <dbReference type="Proteomes" id="UP001218412"/>
    </source>
</evidence>
<accession>A0ABY7ST13</accession>
<dbReference type="PANTHER" id="PTHR43084:SF1">
    <property type="entry name" value="PERSULFIDE DIOXYGENASE ETHE1, MITOCHONDRIAL"/>
    <property type="match status" value="1"/>
</dbReference>
<dbReference type="EMBL" id="CP067134">
    <property type="protein sequence ID" value="WCR10169.1"/>
    <property type="molecule type" value="Genomic_DNA"/>
</dbReference>
<reference evidence="3 4" key="1">
    <citation type="submission" date="2021-01" db="EMBL/GenBank/DDBJ databases">
        <title>Biogeographic distribution of Paracoccus.</title>
        <authorList>
            <person name="Hollensteiner J."/>
            <person name="Leineberger J."/>
            <person name="Brinkhoff T."/>
            <person name="Daniel R."/>
        </authorList>
    </citation>
    <scope>NUCLEOTIDE SEQUENCE [LARGE SCALE GENOMIC DNA]</scope>
    <source>
        <strain evidence="3 4">LMG25392</strain>
    </source>
</reference>
<evidence type="ECO:0000313" key="3">
    <source>
        <dbReference type="EMBL" id="WCR10169.1"/>
    </source>
</evidence>
<name>A0ABY7ST13_9RHOB</name>
<evidence type="ECO:0000256" key="1">
    <source>
        <dbReference type="ARBA" id="ARBA00022723"/>
    </source>
</evidence>
<dbReference type="SUPFAM" id="SSF56281">
    <property type="entry name" value="Metallo-hydrolase/oxidoreductase"/>
    <property type="match status" value="1"/>
</dbReference>
<dbReference type="InterPro" id="IPR044528">
    <property type="entry name" value="POD-like_MBL-fold"/>
</dbReference>
<feature type="domain" description="Metallo-beta-lactamase" evidence="2">
    <location>
        <begin position="25"/>
        <end position="214"/>
    </location>
</feature>
<evidence type="ECO:0000259" key="2">
    <source>
        <dbReference type="SMART" id="SM00849"/>
    </source>
</evidence>
<dbReference type="PANTHER" id="PTHR43084">
    <property type="entry name" value="PERSULFIDE DIOXYGENASE ETHE1"/>
    <property type="match status" value="1"/>
</dbReference>
<keyword evidence="4" id="KW-1185">Reference proteome</keyword>
<sequence>MFSKESPSRGAGSPQVLGFYDKPTGSAQYLVWDVATNKAALIDVVQDFDPRSASIRHDAAQWALDQIERRGLDLQWILDTHPHADHLMASAWLKDRTGVPNAIGEKVVQIARLWEDIYNLPGAFDPAADFDRLFADGDSFMLGEIPVRVMLSPGHTLGSITYVAGDAAFVHDTFMQPDAGTSRADFPGGDAGQLYDSLQAILALPDDMRLFIGHDYGTEDRDEPAWESTVAEQRAHNTHIGGGVGREDYVRIRERRDATLSLPDRMLHALQVNLRAGRLPDPEADGHSYFKIPANKFEEPKR</sequence>
<dbReference type="InterPro" id="IPR001279">
    <property type="entry name" value="Metallo-B-lactamas"/>
</dbReference>
<dbReference type="RefSeq" id="WP_272858228.1">
    <property type="nucleotide sequence ID" value="NZ_CP067134.1"/>
</dbReference>
<keyword evidence="1" id="KW-0479">Metal-binding</keyword>
<dbReference type="SMART" id="SM00849">
    <property type="entry name" value="Lactamase_B"/>
    <property type="match status" value="1"/>
</dbReference>
<gene>
    <name evidence="3" type="ORF">JHW45_14010</name>
</gene>
<dbReference type="CDD" id="cd07724">
    <property type="entry name" value="POD-like_MBL-fold"/>
    <property type="match status" value="1"/>
</dbReference>
<organism evidence="3 4">
    <name type="scientific">Paracoccus stylophorae</name>
    <dbReference type="NCBI Taxonomy" id="659350"/>
    <lineage>
        <taxon>Bacteria</taxon>
        <taxon>Pseudomonadati</taxon>
        <taxon>Pseudomonadota</taxon>
        <taxon>Alphaproteobacteria</taxon>
        <taxon>Rhodobacterales</taxon>
        <taxon>Paracoccaceae</taxon>
        <taxon>Paracoccus</taxon>
    </lineage>
</organism>